<name>A0ABV9C9J4_9ACTN</name>
<gene>
    <name evidence="2" type="ORF">ACFO60_03375</name>
</gene>
<evidence type="ECO:0000259" key="1">
    <source>
        <dbReference type="PROSITE" id="PS50943"/>
    </source>
</evidence>
<dbReference type="Gene3D" id="1.10.260.40">
    <property type="entry name" value="lambda repressor-like DNA-binding domains"/>
    <property type="match status" value="1"/>
</dbReference>
<dbReference type="SMART" id="SM00530">
    <property type="entry name" value="HTH_XRE"/>
    <property type="match status" value="1"/>
</dbReference>
<dbReference type="InterPro" id="IPR010982">
    <property type="entry name" value="Lambda_DNA-bd_dom_sf"/>
</dbReference>
<dbReference type="EMBL" id="JBHSFP010000002">
    <property type="protein sequence ID" value="MFC4529794.1"/>
    <property type="molecule type" value="Genomic_DNA"/>
</dbReference>
<dbReference type="InterPro" id="IPR043917">
    <property type="entry name" value="DUF5753"/>
</dbReference>
<sequence length="274" mass="31304">MRLGRELRRLREQARMAGDVVAARLEWSAAKVSRIETARTFPSLGDVERLVELYGADDAVRERAVELHRDAGRRRWWEEYRGAVPGAALELMDREAEARRARNWEPHIMPALLRTYDYERAVMAAIQPVEPIPATAVARRLEALMTRQKHLLDGSRSFALAAVVHVTALVRPLGDGRVMREQLDHLVEVAELDHVDVRILTEDTPHPLVAGPFVHLEFPDFPGVVHLEEIMGARFVEDAEQVHGYERAFDHLRSIALDEAASRRLVRDTAERWR</sequence>
<dbReference type="Proteomes" id="UP001596004">
    <property type="component" value="Unassembled WGS sequence"/>
</dbReference>
<dbReference type="PROSITE" id="PS50943">
    <property type="entry name" value="HTH_CROC1"/>
    <property type="match status" value="1"/>
</dbReference>
<dbReference type="Pfam" id="PF19054">
    <property type="entry name" value="DUF5753"/>
    <property type="match status" value="1"/>
</dbReference>
<feature type="domain" description="HTH cro/C1-type" evidence="1">
    <location>
        <begin position="7"/>
        <end position="61"/>
    </location>
</feature>
<organism evidence="2 3">
    <name type="scientific">Sphaerisporangium dianthi</name>
    <dbReference type="NCBI Taxonomy" id="1436120"/>
    <lineage>
        <taxon>Bacteria</taxon>
        <taxon>Bacillati</taxon>
        <taxon>Actinomycetota</taxon>
        <taxon>Actinomycetes</taxon>
        <taxon>Streptosporangiales</taxon>
        <taxon>Streptosporangiaceae</taxon>
        <taxon>Sphaerisporangium</taxon>
    </lineage>
</organism>
<comment type="caution">
    <text evidence="2">The sequence shown here is derived from an EMBL/GenBank/DDBJ whole genome shotgun (WGS) entry which is preliminary data.</text>
</comment>
<keyword evidence="3" id="KW-1185">Reference proteome</keyword>
<dbReference type="SUPFAM" id="SSF47413">
    <property type="entry name" value="lambda repressor-like DNA-binding domains"/>
    <property type="match status" value="1"/>
</dbReference>
<dbReference type="InterPro" id="IPR001387">
    <property type="entry name" value="Cro/C1-type_HTH"/>
</dbReference>
<dbReference type="Pfam" id="PF13560">
    <property type="entry name" value="HTH_31"/>
    <property type="match status" value="1"/>
</dbReference>
<evidence type="ECO:0000313" key="2">
    <source>
        <dbReference type="EMBL" id="MFC4529794.1"/>
    </source>
</evidence>
<reference evidence="3" key="1">
    <citation type="journal article" date="2019" name="Int. J. Syst. Evol. Microbiol.">
        <title>The Global Catalogue of Microorganisms (GCM) 10K type strain sequencing project: providing services to taxonomists for standard genome sequencing and annotation.</title>
        <authorList>
            <consortium name="The Broad Institute Genomics Platform"/>
            <consortium name="The Broad Institute Genome Sequencing Center for Infectious Disease"/>
            <person name="Wu L."/>
            <person name="Ma J."/>
        </authorList>
    </citation>
    <scope>NUCLEOTIDE SEQUENCE [LARGE SCALE GENOMIC DNA]</scope>
    <source>
        <strain evidence="3">CGMCC 4.7132</strain>
    </source>
</reference>
<proteinExistence type="predicted"/>
<accession>A0ABV9C9J4</accession>
<protein>
    <submittedName>
        <fullName evidence="2">Helix-turn-helix domain-containing protein</fullName>
    </submittedName>
</protein>
<dbReference type="RefSeq" id="WP_380836669.1">
    <property type="nucleotide sequence ID" value="NZ_JBHSFP010000002.1"/>
</dbReference>
<evidence type="ECO:0000313" key="3">
    <source>
        <dbReference type="Proteomes" id="UP001596004"/>
    </source>
</evidence>